<dbReference type="Proteomes" id="UP000008493">
    <property type="component" value="Unassembled WGS sequence"/>
</dbReference>
<dbReference type="GO" id="GO:0000724">
    <property type="term" value="P:double-strand break repair via homologous recombination"/>
    <property type="evidence" value="ECO:0007669"/>
    <property type="project" value="TreeGrafter"/>
</dbReference>
<dbReference type="HOGENOM" id="CLU_572322_0_0_1"/>
<dbReference type="InParanoid" id="K5WJ37"/>
<dbReference type="GO" id="GO:0003697">
    <property type="term" value="F:single-stranded DNA binding"/>
    <property type="evidence" value="ECO:0007669"/>
    <property type="project" value="TreeGrafter"/>
</dbReference>
<dbReference type="SUPFAM" id="SSF52980">
    <property type="entry name" value="Restriction endonuclease-like"/>
    <property type="match status" value="1"/>
</dbReference>
<dbReference type="PANTHER" id="PTHR10150:SF0">
    <property type="entry name" value="DNA REPAIR ENDONUCLEASE XPF"/>
    <property type="match status" value="1"/>
</dbReference>
<dbReference type="PANTHER" id="PTHR10150">
    <property type="entry name" value="DNA REPAIR ENDONUCLEASE XPF"/>
    <property type="match status" value="1"/>
</dbReference>
<dbReference type="EMBL" id="JH971416">
    <property type="protein sequence ID" value="EKM75301.1"/>
    <property type="molecule type" value="Genomic_DNA"/>
</dbReference>
<keyword evidence="6" id="KW-1185">Reference proteome</keyword>
<dbReference type="Gene3D" id="3.40.50.10130">
    <property type="match status" value="1"/>
</dbReference>
<proteinExistence type="predicted"/>
<dbReference type="GO" id="GO:1901255">
    <property type="term" value="P:nucleotide-excision repair involved in interstrand cross-link repair"/>
    <property type="evidence" value="ECO:0007669"/>
    <property type="project" value="TreeGrafter"/>
</dbReference>
<dbReference type="InterPro" id="IPR011335">
    <property type="entry name" value="Restrct_endonuc-II-like"/>
</dbReference>
<evidence type="ECO:0000256" key="4">
    <source>
        <dbReference type="SAM" id="MobiDB-lite"/>
    </source>
</evidence>
<keyword evidence="3" id="KW-0234">DNA repair</keyword>
<dbReference type="GeneID" id="18822748"/>
<keyword evidence="1" id="KW-0227">DNA damage</keyword>
<organism evidence="5 6">
    <name type="scientific">Agaricus bisporus var. burnettii (strain JB137-S8 / ATCC MYA-4627 / FGSC 10392)</name>
    <name type="common">White button mushroom</name>
    <dbReference type="NCBI Taxonomy" id="597362"/>
    <lineage>
        <taxon>Eukaryota</taxon>
        <taxon>Fungi</taxon>
        <taxon>Dikarya</taxon>
        <taxon>Basidiomycota</taxon>
        <taxon>Agaricomycotina</taxon>
        <taxon>Agaricomycetes</taxon>
        <taxon>Agaricomycetidae</taxon>
        <taxon>Agaricales</taxon>
        <taxon>Agaricineae</taxon>
        <taxon>Agaricaceae</taxon>
        <taxon>Agaricus</taxon>
    </lineage>
</organism>
<dbReference type="GO" id="GO:0000712">
    <property type="term" value="P:resolution of meiotic recombination intermediates"/>
    <property type="evidence" value="ECO:0007669"/>
    <property type="project" value="TreeGrafter"/>
</dbReference>
<evidence type="ECO:0008006" key="7">
    <source>
        <dbReference type="Google" id="ProtNLM"/>
    </source>
</evidence>
<feature type="region of interest" description="Disordered" evidence="4">
    <location>
        <begin position="66"/>
        <end position="106"/>
    </location>
</feature>
<evidence type="ECO:0000256" key="1">
    <source>
        <dbReference type="ARBA" id="ARBA00022763"/>
    </source>
</evidence>
<evidence type="ECO:0000256" key="3">
    <source>
        <dbReference type="ARBA" id="ARBA00023204"/>
    </source>
</evidence>
<reference evidence="6" key="1">
    <citation type="journal article" date="2012" name="Proc. Natl. Acad. Sci. U.S.A.">
        <title>Genome sequence of the button mushroom Agaricus bisporus reveals mechanisms governing adaptation to a humic-rich ecological niche.</title>
        <authorList>
            <person name="Morin E."/>
            <person name="Kohler A."/>
            <person name="Baker A.R."/>
            <person name="Foulongne-Oriol M."/>
            <person name="Lombard V."/>
            <person name="Nagy L.G."/>
            <person name="Ohm R.A."/>
            <person name="Patyshakuliyeva A."/>
            <person name="Brun A."/>
            <person name="Aerts A.L."/>
            <person name="Bailey A.M."/>
            <person name="Billette C."/>
            <person name="Coutinho P.M."/>
            <person name="Deakin G."/>
            <person name="Doddapaneni H."/>
            <person name="Floudas D."/>
            <person name="Grimwood J."/>
            <person name="Hilden K."/>
            <person name="Kuees U."/>
            <person name="LaButti K.M."/>
            <person name="Lapidus A."/>
            <person name="Lindquist E.A."/>
            <person name="Lucas S.M."/>
            <person name="Murat C."/>
            <person name="Riley R.W."/>
            <person name="Salamov A.A."/>
            <person name="Schmutz J."/>
            <person name="Subramanian V."/>
            <person name="Woesten H.A.B."/>
            <person name="Xu J."/>
            <person name="Eastwood D.C."/>
            <person name="Foster G.D."/>
            <person name="Sonnenberg A.S."/>
            <person name="Cullen D."/>
            <person name="de Vries R.P."/>
            <person name="Lundell T."/>
            <person name="Hibbett D.S."/>
            <person name="Henrissat B."/>
            <person name="Burton K.S."/>
            <person name="Kerrigan R.W."/>
            <person name="Challen M.P."/>
            <person name="Grigoriev I.V."/>
            <person name="Martin F."/>
        </authorList>
    </citation>
    <scope>NUCLEOTIDE SEQUENCE [LARGE SCALE GENOMIC DNA]</scope>
    <source>
        <strain evidence="6">JB137-S8 / ATCC MYA-4627 / FGSC 10392</strain>
    </source>
</reference>
<sequence>MLFHSTPIWRLQELAGPKYTANIIIFEVAKRCCFIISAIPKETAVMHQPMEIDNQDTLKREDNLGEALKKKGREKVEKSASRRRARGGAPSTGGGRSATSDKTSPEVIDVVKDDPDLTVTLIDASNDFTLDLFTQDDLNPHDRMLAESQPRFIVMFEPSVEFIRRVEVYRSSYPGMAVRAYHMVYANSCEEHRYLAVIRKEKESFEWLFKERGSMLLTLEERRKPGGDGQAENVIRTISTRLAGERRELTIEPPKIIVDMREFRSALPSLLHATRLLVVPATLTVGDYINTPDICVERKITTIQSELVLLTFSFPRLRIIWSQSPYVTAEIFKDLIKAITIGAGGDDPDDVGFNIVAEELVRALPGIGSGGLASSSGIVNTAMRRCENVRELCKGVVGVGPGRVLYDFLHKGDLTSSLSTAERDVKSNLIGHYRSYFYPTPTPYFDAPYILLHESWLLSRHFHEASINEASGGFSSI</sequence>
<dbReference type="GO" id="GO:0000014">
    <property type="term" value="F:single-stranded DNA endodeoxyribonuclease activity"/>
    <property type="evidence" value="ECO:0007669"/>
    <property type="project" value="TreeGrafter"/>
</dbReference>
<dbReference type="AlphaFoldDB" id="K5WJ37"/>
<dbReference type="KEGG" id="abp:AGABI1DRAFT109572"/>
<accession>K5WJ37</accession>
<dbReference type="GO" id="GO:0003684">
    <property type="term" value="F:damaged DNA binding"/>
    <property type="evidence" value="ECO:0007669"/>
    <property type="project" value="TreeGrafter"/>
</dbReference>
<feature type="compositionally biased region" description="Basic and acidic residues" evidence="4">
    <location>
        <begin position="66"/>
        <end position="80"/>
    </location>
</feature>
<name>K5WJ37_AGABU</name>
<evidence type="ECO:0000256" key="2">
    <source>
        <dbReference type="ARBA" id="ARBA00022801"/>
    </source>
</evidence>
<dbReference type="RefSeq" id="XP_007334118.1">
    <property type="nucleotide sequence ID" value="XM_007334056.1"/>
</dbReference>
<protein>
    <recommendedName>
        <fullName evidence="7">ERCC4 domain-containing protein</fullName>
    </recommendedName>
</protein>
<keyword evidence="2" id="KW-0378">Hydrolase</keyword>
<evidence type="ECO:0000313" key="5">
    <source>
        <dbReference type="EMBL" id="EKM75301.1"/>
    </source>
</evidence>
<dbReference type="STRING" id="597362.K5WJ37"/>
<dbReference type="eggNOG" id="KOG0442">
    <property type="taxonomic scope" value="Eukaryota"/>
</dbReference>
<gene>
    <name evidence="5" type="ORF">AGABI1DRAFT_109572</name>
</gene>
<evidence type="ECO:0000313" key="6">
    <source>
        <dbReference type="Proteomes" id="UP000008493"/>
    </source>
</evidence>
<dbReference type="OrthoDB" id="361020at2759"/>
<dbReference type="GO" id="GO:0000110">
    <property type="term" value="C:nucleotide-excision repair factor 1 complex"/>
    <property type="evidence" value="ECO:0007669"/>
    <property type="project" value="TreeGrafter"/>
</dbReference>